<proteinExistence type="predicted"/>
<feature type="coiled-coil region" evidence="1">
    <location>
        <begin position="22"/>
        <end position="115"/>
    </location>
</feature>
<dbReference type="PANTHER" id="PTHR34778">
    <property type="entry name" value="OS02G0580700 PROTEIN"/>
    <property type="match status" value="1"/>
</dbReference>
<dbReference type="PANTHER" id="PTHR34778:SF2">
    <property type="entry name" value="OS02G0580700 PROTEIN"/>
    <property type="match status" value="1"/>
</dbReference>
<evidence type="ECO:0000256" key="2">
    <source>
        <dbReference type="SAM" id="MobiDB-lite"/>
    </source>
</evidence>
<keyword evidence="4" id="KW-1185">Reference proteome</keyword>
<gene>
    <name evidence="3" type="ORF">CTI12_AA338450</name>
</gene>
<dbReference type="Proteomes" id="UP000245207">
    <property type="component" value="Unassembled WGS sequence"/>
</dbReference>
<comment type="caution">
    <text evidence="3">The sequence shown here is derived from an EMBL/GenBank/DDBJ whole genome shotgun (WGS) entry which is preliminary data.</text>
</comment>
<name>A0A2U1MVJ2_ARTAN</name>
<dbReference type="OrthoDB" id="657513at2759"/>
<dbReference type="EMBL" id="PKPP01004260">
    <property type="protein sequence ID" value="PWA65260.1"/>
    <property type="molecule type" value="Genomic_DNA"/>
</dbReference>
<feature type="region of interest" description="Disordered" evidence="2">
    <location>
        <begin position="236"/>
        <end position="259"/>
    </location>
</feature>
<evidence type="ECO:0000256" key="1">
    <source>
        <dbReference type="SAM" id="Coils"/>
    </source>
</evidence>
<dbReference type="AlphaFoldDB" id="A0A2U1MVJ2"/>
<evidence type="ECO:0000313" key="3">
    <source>
        <dbReference type="EMBL" id="PWA65260.1"/>
    </source>
</evidence>
<dbReference type="STRING" id="35608.A0A2U1MVJ2"/>
<evidence type="ECO:0000313" key="4">
    <source>
        <dbReference type="Proteomes" id="UP000245207"/>
    </source>
</evidence>
<sequence>MNSDEKMNEVKKAYANMILNVTKEAAARVMVSERKAARLEEEMKRSKDEAVFMLMRLKQMMDAKDMVSEAEMASRAQVKKVDELEAQIHEAEDIVIDLREELSSVQRQLARASQKEEVKRMVQVDEGWKENIFSCPNSFICPPPDKQQKFFPDSGKDTSNIGQKLYKPLFPSLRSYYKDMDLPAIISRSQGTKHYRSGCTQRILACEQKNLIHDDLTTKVGESHNPGNEMRKIKTIASPNKKQKISSPNHKKDRAADSSSLTTTRLVNFLIRQRFDKGSNIVMGCVRVIDCFNLIRPELQPLEHEMSELPLDIEAQLDPPEEKALETDGVPIKPLLTFQKRWKQETVSTDGKNVSNNCKLKNTKDDKNAVLETEKVNSIQESAHEETEEVVSVEKSAKEEIPLELIAYQVGAIFTSLHV</sequence>
<protein>
    <submittedName>
        <fullName evidence="3">Uncharacterized protein</fullName>
    </submittedName>
</protein>
<organism evidence="3 4">
    <name type="scientific">Artemisia annua</name>
    <name type="common">Sweet wormwood</name>
    <dbReference type="NCBI Taxonomy" id="35608"/>
    <lineage>
        <taxon>Eukaryota</taxon>
        <taxon>Viridiplantae</taxon>
        <taxon>Streptophyta</taxon>
        <taxon>Embryophyta</taxon>
        <taxon>Tracheophyta</taxon>
        <taxon>Spermatophyta</taxon>
        <taxon>Magnoliopsida</taxon>
        <taxon>eudicotyledons</taxon>
        <taxon>Gunneridae</taxon>
        <taxon>Pentapetalae</taxon>
        <taxon>asterids</taxon>
        <taxon>campanulids</taxon>
        <taxon>Asterales</taxon>
        <taxon>Asteraceae</taxon>
        <taxon>Asteroideae</taxon>
        <taxon>Anthemideae</taxon>
        <taxon>Artemisiinae</taxon>
        <taxon>Artemisia</taxon>
    </lineage>
</organism>
<accession>A0A2U1MVJ2</accession>
<keyword evidence="1" id="KW-0175">Coiled coil</keyword>
<reference evidence="3 4" key="1">
    <citation type="journal article" date="2018" name="Mol. Plant">
        <title>The genome of Artemisia annua provides insight into the evolution of Asteraceae family and artemisinin biosynthesis.</title>
        <authorList>
            <person name="Shen Q."/>
            <person name="Zhang L."/>
            <person name="Liao Z."/>
            <person name="Wang S."/>
            <person name="Yan T."/>
            <person name="Shi P."/>
            <person name="Liu M."/>
            <person name="Fu X."/>
            <person name="Pan Q."/>
            <person name="Wang Y."/>
            <person name="Lv Z."/>
            <person name="Lu X."/>
            <person name="Zhang F."/>
            <person name="Jiang W."/>
            <person name="Ma Y."/>
            <person name="Chen M."/>
            <person name="Hao X."/>
            <person name="Li L."/>
            <person name="Tang Y."/>
            <person name="Lv G."/>
            <person name="Zhou Y."/>
            <person name="Sun X."/>
            <person name="Brodelius P.E."/>
            <person name="Rose J.K.C."/>
            <person name="Tang K."/>
        </authorList>
    </citation>
    <scope>NUCLEOTIDE SEQUENCE [LARGE SCALE GENOMIC DNA]</scope>
    <source>
        <strain evidence="4">cv. Huhao1</strain>
        <tissue evidence="3">Leaf</tissue>
    </source>
</reference>
<feature type="compositionally biased region" description="Basic residues" evidence="2">
    <location>
        <begin position="241"/>
        <end position="253"/>
    </location>
</feature>